<evidence type="ECO:0000256" key="1">
    <source>
        <dbReference type="ARBA" id="ARBA00002901"/>
    </source>
</evidence>
<dbReference type="PANTHER" id="PTHR10192:SF5">
    <property type="entry name" value="GEPHYRIN"/>
    <property type="match status" value="1"/>
</dbReference>
<dbReference type="STRING" id="441119.SAMN04488047_101340"/>
<dbReference type="InterPro" id="IPR036425">
    <property type="entry name" value="MoaB/Mog-like_dom_sf"/>
</dbReference>
<dbReference type="PANTHER" id="PTHR10192">
    <property type="entry name" value="MOLYBDOPTERIN BIOSYNTHESIS PROTEIN"/>
    <property type="match status" value="1"/>
</dbReference>
<feature type="domain" description="MoaB/Mog" evidence="7">
    <location>
        <begin position="486"/>
        <end position="623"/>
    </location>
</feature>
<dbReference type="Pfam" id="PF03453">
    <property type="entry name" value="MoeA_N"/>
    <property type="match status" value="1"/>
</dbReference>
<dbReference type="SUPFAM" id="SSF63867">
    <property type="entry name" value="MoeA C-terminal domain-like"/>
    <property type="match status" value="1"/>
</dbReference>
<evidence type="ECO:0000313" key="9">
    <source>
        <dbReference type="Proteomes" id="UP000199356"/>
    </source>
</evidence>
<dbReference type="CDD" id="cd00887">
    <property type="entry name" value="MoeA"/>
    <property type="match status" value="1"/>
</dbReference>
<evidence type="ECO:0000256" key="4">
    <source>
        <dbReference type="ARBA" id="ARBA00023150"/>
    </source>
</evidence>
<dbReference type="GO" id="GO:0061599">
    <property type="term" value="F:molybdopterin molybdotransferase activity"/>
    <property type="evidence" value="ECO:0007669"/>
    <property type="project" value="UniProtKB-UniRule"/>
</dbReference>
<accession>A0A1I5KWU2</accession>
<dbReference type="FunFam" id="3.40.980.10:FF:000001">
    <property type="entry name" value="Molybdopterin molybdenumtransferase"/>
    <property type="match status" value="1"/>
</dbReference>
<protein>
    <recommendedName>
        <fullName evidence="6">Molybdopterin molybdenumtransferase</fullName>
        <ecNumber evidence="6">2.10.1.1</ecNumber>
    </recommendedName>
</protein>
<comment type="cofactor">
    <cofactor evidence="6">
        <name>Mg(2+)</name>
        <dbReference type="ChEBI" id="CHEBI:18420"/>
    </cofactor>
</comment>
<dbReference type="Gene3D" id="2.170.190.11">
    <property type="entry name" value="Molybdopterin biosynthesis moea protein, domain 3"/>
    <property type="match status" value="1"/>
</dbReference>
<keyword evidence="6" id="KW-0460">Magnesium</keyword>
<dbReference type="Pfam" id="PF03454">
    <property type="entry name" value="MoeA_C"/>
    <property type="match status" value="1"/>
</dbReference>
<dbReference type="UniPathway" id="UPA00344"/>
<evidence type="ECO:0000259" key="7">
    <source>
        <dbReference type="SMART" id="SM00852"/>
    </source>
</evidence>
<dbReference type="SMART" id="SM00852">
    <property type="entry name" value="MoCF_biosynth"/>
    <property type="match status" value="1"/>
</dbReference>
<dbReference type="AlphaFoldDB" id="A0A1I5KWU2"/>
<evidence type="ECO:0000256" key="5">
    <source>
        <dbReference type="ARBA" id="ARBA00047317"/>
    </source>
</evidence>
<evidence type="ECO:0000313" key="8">
    <source>
        <dbReference type="EMBL" id="SFO89348.1"/>
    </source>
</evidence>
<keyword evidence="6 8" id="KW-0808">Transferase</keyword>
<dbReference type="InterPro" id="IPR005110">
    <property type="entry name" value="MoeA_linker/N"/>
</dbReference>
<comment type="pathway">
    <text evidence="2 6">Cofactor biosynthesis; molybdopterin biosynthesis.</text>
</comment>
<dbReference type="InterPro" id="IPR036688">
    <property type="entry name" value="MoeA_C_domain_IV_sf"/>
</dbReference>
<dbReference type="GO" id="GO:0005829">
    <property type="term" value="C:cytosol"/>
    <property type="evidence" value="ECO:0007669"/>
    <property type="project" value="TreeGrafter"/>
</dbReference>
<proteinExistence type="inferred from homology"/>
<dbReference type="OrthoDB" id="9804758at2"/>
<dbReference type="PROSITE" id="PS01079">
    <property type="entry name" value="MOCF_BIOSYNTHESIS_2"/>
    <property type="match status" value="1"/>
</dbReference>
<dbReference type="InterPro" id="IPR001453">
    <property type="entry name" value="MoaB/Mog_dom"/>
</dbReference>
<dbReference type="GO" id="GO:0046872">
    <property type="term" value="F:metal ion binding"/>
    <property type="evidence" value="ECO:0007669"/>
    <property type="project" value="UniProtKB-UniRule"/>
</dbReference>
<keyword evidence="9" id="KW-1185">Reference proteome</keyword>
<dbReference type="EC" id="2.10.1.1" evidence="6"/>
<dbReference type="EMBL" id="FOXA01000001">
    <property type="protein sequence ID" value="SFO89348.1"/>
    <property type="molecule type" value="Genomic_DNA"/>
</dbReference>
<keyword evidence="4 6" id="KW-0501">Molybdenum cofactor biosynthesis</keyword>
<dbReference type="InterPro" id="IPR005111">
    <property type="entry name" value="MoeA_C_domain_IV"/>
</dbReference>
<dbReference type="NCBIfam" id="NF045515">
    <property type="entry name" value="Glp_gephyrin"/>
    <property type="match status" value="1"/>
</dbReference>
<dbReference type="Proteomes" id="UP000199356">
    <property type="component" value="Unassembled WGS sequence"/>
</dbReference>
<dbReference type="Pfam" id="PF00994">
    <property type="entry name" value="MoCF_biosynth"/>
    <property type="match status" value="1"/>
</dbReference>
<reference evidence="8 9" key="1">
    <citation type="submission" date="2016-10" db="EMBL/GenBank/DDBJ databases">
        <authorList>
            <person name="de Groot N.N."/>
        </authorList>
    </citation>
    <scope>NUCLEOTIDE SEQUENCE [LARGE SCALE GENOMIC DNA]</scope>
    <source>
        <strain evidence="8 9">DSM 19547</strain>
    </source>
</reference>
<dbReference type="InterPro" id="IPR036135">
    <property type="entry name" value="MoeA_linker/N_sf"/>
</dbReference>
<dbReference type="Gene3D" id="2.40.340.10">
    <property type="entry name" value="MoeA, C-terminal, domain IV"/>
    <property type="match status" value="1"/>
</dbReference>
<keyword evidence="6" id="KW-0479">Metal-binding</keyword>
<gene>
    <name evidence="8" type="ORF">SAMN04488047_101340</name>
</gene>
<dbReference type="SUPFAM" id="SSF53218">
    <property type="entry name" value="Molybdenum cofactor biosynthesis proteins"/>
    <property type="match status" value="1"/>
</dbReference>
<evidence type="ECO:0000256" key="6">
    <source>
        <dbReference type="RuleBase" id="RU365090"/>
    </source>
</evidence>
<evidence type="ECO:0000256" key="2">
    <source>
        <dbReference type="ARBA" id="ARBA00005046"/>
    </source>
</evidence>
<comment type="function">
    <text evidence="1 6">Catalyzes the insertion of molybdate into adenylated molybdopterin with the concomitant release of AMP.</text>
</comment>
<comment type="catalytic activity">
    <reaction evidence="5">
        <text>adenylyl-molybdopterin + molybdate = Mo-molybdopterin + AMP + H(+)</text>
        <dbReference type="Rhea" id="RHEA:35047"/>
        <dbReference type="ChEBI" id="CHEBI:15378"/>
        <dbReference type="ChEBI" id="CHEBI:36264"/>
        <dbReference type="ChEBI" id="CHEBI:62727"/>
        <dbReference type="ChEBI" id="CHEBI:71302"/>
        <dbReference type="ChEBI" id="CHEBI:456215"/>
        <dbReference type="EC" id="2.10.1.1"/>
    </reaction>
</comment>
<dbReference type="SUPFAM" id="SSF63882">
    <property type="entry name" value="MoeA N-terminal region -like"/>
    <property type="match status" value="1"/>
</dbReference>
<dbReference type="InterPro" id="IPR008284">
    <property type="entry name" value="MoCF_biosynth_CS"/>
</dbReference>
<evidence type="ECO:0000256" key="3">
    <source>
        <dbReference type="ARBA" id="ARBA00010763"/>
    </source>
</evidence>
<dbReference type="RefSeq" id="WP_093416805.1">
    <property type="nucleotide sequence ID" value="NZ_FOXA01000001.1"/>
</dbReference>
<dbReference type="Gene3D" id="3.40.980.10">
    <property type="entry name" value="MoaB/Mog-like domain"/>
    <property type="match status" value="1"/>
</dbReference>
<comment type="similarity">
    <text evidence="3 6">Belongs to the MoeA family.</text>
</comment>
<organism evidence="8 9">
    <name type="scientific">Tranquillimonas alkanivorans</name>
    <dbReference type="NCBI Taxonomy" id="441119"/>
    <lineage>
        <taxon>Bacteria</taxon>
        <taxon>Pseudomonadati</taxon>
        <taxon>Pseudomonadota</taxon>
        <taxon>Alphaproteobacteria</taxon>
        <taxon>Rhodobacterales</taxon>
        <taxon>Roseobacteraceae</taxon>
        <taxon>Tranquillimonas</taxon>
    </lineage>
</organism>
<keyword evidence="6" id="KW-0500">Molybdenum</keyword>
<dbReference type="InterPro" id="IPR038987">
    <property type="entry name" value="MoeA-like"/>
</dbReference>
<name>A0A1I5KWU2_9RHOB</name>
<dbReference type="GO" id="GO:0006777">
    <property type="term" value="P:Mo-molybdopterin cofactor biosynthetic process"/>
    <property type="evidence" value="ECO:0007669"/>
    <property type="project" value="UniProtKB-UniRule"/>
</dbReference>
<sequence length="709" mass="74905">MTGFDTFVVVDWSARSQPSPATPTADSIWIAVARDGRATTEYLRTRAAATERLVRIFEDELALGRRVLAGFDFPFGYPAGFAEAVAGRPDALALWAALAERVEDGEDNGNDRFTAAAALNAVFPGTGPFWGRPAGLDLPGLPERGSERDGHGLPERRAVEALVPRAQPCWKLFTTGSVGSQALLGLPRLHALRNRFGDRLSVWPFESPDAPIVLAEVYPSLVDAVVQEAIGPEDIKDEVQVRVLARALEEMQAQGTLGHALTAPDAPALAEEGWILGVGAEDALRTAARAALAPPKLGNDCFALPPGVHWTPVDEALTLLRDRLAPVTATETVPVAGAEGRILAADHLARRSNPPAPNSAVDGYGFAGQAVGEGAQRLPLLEGRAAAGAPYVGAVPQGAAIRILTGATLPEGVDTVVLEEDTTRAGGHVAFNGPVRPGANTRRAGEDVEAGAVALEAGHLLRAPDLALLSALGLAEAHVHRRLRVAVVSTGDELAAPGATADPARTFDANRPMLLSLASRWGYAPVDLGHVPDDRETLAARLDEARKTADVLLTSGGASAGDEDHVSALLRERGALQAWRIALKPGRPLALGMWDGMPIFGLPGNPVAAFVCTLIFARPALSRLAGGRWLAPRGFDVPAAFEKRKKPGRREYLRARLTPEGHAEVFRSEGSGRISGLSWAEGLVELGDEGRHVHRGDPVRFLPYGSFGI</sequence>
<dbReference type="Gene3D" id="3.90.105.10">
    <property type="entry name" value="Molybdopterin biosynthesis moea protein, domain 2"/>
    <property type="match status" value="1"/>
</dbReference>